<dbReference type="RefSeq" id="WP_219354029.1">
    <property type="nucleotide sequence ID" value="NZ_CP080034.1"/>
</dbReference>
<dbReference type="EMBL" id="CP080034">
    <property type="protein sequence ID" value="QYC11450.1"/>
    <property type="molecule type" value="Genomic_DNA"/>
</dbReference>
<dbReference type="PANTHER" id="PTHR43537:SF5">
    <property type="entry name" value="UXU OPERON TRANSCRIPTIONAL REGULATOR"/>
    <property type="match status" value="1"/>
</dbReference>
<evidence type="ECO:0000256" key="1">
    <source>
        <dbReference type="ARBA" id="ARBA00023015"/>
    </source>
</evidence>
<protein>
    <submittedName>
        <fullName evidence="5">GntR family transcriptional regulator</fullName>
    </submittedName>
</protein>
<evidence type="ECO:0000256" key="2">
    <source>
        <dbReference type="ARBA" id="ARBA00023125"/>
    </source>
</evidence>
<dbReference type="InterPro" id="IPR000524">
    <property type="entry name" value="Tscrpt_reg_HTH_GntR"/>
</dbReference>
<reference evidence="5 6" key="1">
    <citation type="submission" date="2021-07" db="EMBL/GenBank/DDBJ databases">
        <title>Isolation and characterization of bacteria from a gold mining with a capacity of golden bioaccumulation.</title>
        <authorList>
            <person name="Yang X.J."/>
        </authorList>
    </citation>
    <scope>NUCLEOTIDE SEQUENCE [LARGE SCALE GENOMIC DNA]</scope>
    <source>
        <strain evidence="5 6">Au29</strain>
    </source>
</reference>
<keyword evidence="1" id="KW-0805">Transcription regulation</keyword>
<evidence type="ECO:0000313" key="5">
    <source>
        <dbReference type="EMBL" id="QYC11450.1"/>
    </source>
</evidence>
<gene>
    <name evidence="5" type="ORF">KWG56_05600</name>
</gene>
<dbReference type="GeneID" id="94374730"/>
<feature type="domain" description="HTH gntR-type" evidence="4">
    <location>
        <begin position="26"/>
        <end position="93"/>
    </location>
</feature>
<keyword evidence="3" id="KW-0804">Transcription</keyword>
<accession>A0ABX8TJR5</accession>
<dbReference type="SMART" id="SM00345">
    <property type="entry name" value="HTH_GNTR"/>
    <property type="match status" value="1"/>
</dbReference>
<keyword evidence="6" id="KW-1185">Reference proteome</keyword>
<dbReference type="Proteomes" id="UP000824334">
    <property type="component" value="Chromosome"/>
</dbReference>
<sequence>MPESESRRRRRVDLSLVILDRAVRRRDPYGDALAALSDWAGSGSLGWGQPLATTDIAAALGLSPTPVREALARLAGEGVIEHRRGRGYYAPSLTRTDISNLYQLHAHLVGAQSLEIRPSGAVEAYEGGGEILQLERLFGLIVRQRAGDGFATELRRCAARLRPIRVVEASLGRLDLPLAMAIERGVRTGDDLAAVRASHAYHTSRMADAAIVEEVLRSRGESILQI</sequence>
<evidence type="ECO:0000259" key="4">
    <source>
        <dbReference type="PROSITE" id="PS50949"/>
    </source>
</evidence>
<organism evidence="5 6">
    <name type="scientific">Brevundimonas nasdae</name>
    <dbReference type="NCBI Taxonomy" id="172043"/>
    <lineage>
        <taxon>Bacteria</taxon>
        <taxon>Pseudomonadati</taxon>
        <taxon>Pseudomonadota</taxon>
        <taxon>Alphaproteobacteria</taxon>
        <taxon>Caulobacterales</taxon>
        <taxon>Caulobacteraceae</taxon>
        <taxon>Brevundimonas</taxon>
    </lineage>
</organism>
<evidence type="ECO:0000313" key="6">
    <source>
        <dbReference type="Proteomes" id="UP000824334"/>
    </source>
</evidence>
<proteinExistence type="predicted"/>
<dbReference type="Pfam" id="PF00392">
    <property type="entry name" value="GntR"/>
    <property type="match status" value="1"/>
</dbReference>
<dbReference type="PANTHER" id="PTHR43537">
    <property type="entry name" value="TRANSCRIPTIONAL REGULATOR, GNTR FAMILY"/>
    <property type="match status" value="1"/>
</dbReference>
<keyword evidence="2" id="KW-0238">DNA-binding</keyword>
<evidence type="ECO:0000256" key="3">
    <source>
        <dbReference type="ARBA" id="ARBA00023163"/>
    </source>
</evidence>
<name>A0ABX8TJR5_9CAUL</name>
<dbReference type="PROSITE" id="PS50949">
    <property type="entry name" value="HTH_GNTR"/>
    <property type="match status" value="1"/>
</dbReference>